<protein>
    <recommendedName>
        <fullName evidence="9">Transcription factor domain-containing protein</fullName>
    </recommendedName>
</protein>
<comment type="subcellular location">
    <subcellularLocation>
        <location evidence="1">Nucleus</location>
    </subcellularLocation>
</comment>
<feature type="compositionally biased region" description="Basic and acidic residues" evidence="6">
    <location>
        <begin position="53"/>
        <end position="64"/>
    </location>
</feature>
<dbReference type="PANTHER" id="PTHR47338:SF5">
    <property type="entry name" value="ZN(II)2CYS6 TRANSCRIPTION FACTOR (EUROFUNG)"/>
    <property type="match status" value="1"/>
</dbReference>
<evidence type="ECO:0008006" key="9">
    <source>
        <dbReference type="Google" id="ProtNLM"/>
    </source>
</evidence>
<keyword evidence="2" id="KW-0479">Metal-binding</keyword>
<keyword evidence="5" id="KW-0539">Nucleus</keyword>
<evidence type="ECO:0000313" key="7">
    <source>
        <dbReference type="EMBL" id="EPQ51538.1"/>
    </source>
</evidence>
<dbReference type="InterPro" id="IPR050815">
    <property type="entry name" value="TF_fung"/>
</dbReference>
<keyword evidence="3" id="KW-0805">Transcription regulation</keyword>
<dbReference type="GeneID" id="19302607"/>
<dbReference type="Gene3D" id="4.10.240.10">
    <property type="entry name" value="Zn(2)-C6 fungal-type DNA-binding domain"/>
    <property type="match status" value="1"/>
</dbReference>
<accession>S7PVL4</accession>
<dbReference type="OMA" id="TCGPCSK"/>
<sequence length="548" mass="60211">MFTLQKEEEAQKCDAQRPFCKTCQIAGKEDECHYTDGSRGSLARDLLRRNRELENRLKEYEEKSSSGSPQPPDSSSASSSDAPSSSSTSPSLHCLGDFDGPAQSISIAHADCAIIEPVLDIAYPDFSGTGAEVVFPYAPANSDVSFHLADTCRHSNREFRDLFISHGLQLGLGICETKAGALSLGECSSASSAVSPLLIHVAQLWGCLLWQEVNLKFGVREEDEELAQVLALLNMGPSSPHDAMTFVMAHCLLSTYHFSKVNMVDGREHLIKAATVASDFQLGFDQVASRAISDHPSNGLYSAQEETAILCQLIYHDIGCSLLMNVPSAGDGRMYNQFKNLQWRPSDFSNLDLIICRAHSVSHLQESGHLAGVWLENTNGASSFPACCYEWYFDLLQRTCDHIATLTPALLKFSVLSWDRHRLLVLKLCLAMEHAAAAELYELLADTEPSCGDKAVSAALEIVRITATFEDCDFHFLDPILGICWTAAARVLRKKQAVLRNSFRSASTGLLQLDESTIRRSLSTMVTASLKLERSMPFVTRPPSTEES</sequence>
<dbReference type="EMBL" id="KB469310">
    <property type="protein sequence ID" value="EPQ51538.1"/>
    <property type="molecule type" value="Genomic_DNA"/>
</dbReference>
<dbReference type="KEGG" id="gtr:GLOTRDRAFT_132905"/>
<dbReference type="GO" id="GO:0008270">
    <property type="term" value="F:zinc ion binding"/>
    <property type="evidence" value="ECO:0007669"/>
    <property type="project" value="InterPro"/>
</dbReference>
<evidence type="ECO:0000256" key="5">
    <source>
        <dbReference type="ARBA" id="ARBA00023242"/>
    </source>
</evidence>
<dbReference type="OrthoDB" id="2017365at2759"/>
<dbReference type="HOGENOM" id="CLU_033746_0_0_1"/>
<dbReference type="STRING" id="670483.S7PVL4"/>
<dbReference type="GO" id="GO:0005634">
    <property type="term" value="C:nucleus"/>
    <property type="evidence" value="ECO:0007669"/>
    <property type="project" value="UniProtKB-SubCell"/>
</dbReference>
<keyword evidence="8" id="KW-1185">Reference proteome</keyword>
<keyword evidence="4" id="KW-0804">Transcription</keyword>
<evidence type="ECO:0000256" key="6">
    <source>
        <dbReference type="SAM" id="MobiDB-lite"/>
    </source>
</evidence>
<dbReference type="Proteomes" id="UP000030669">
    <property type="component" value="Unassembled WGS sequence"/>
</dbReference>
<feature type="region of interest" description="Disordered" evidence="6">
    <location>
        <begin position="53"/>
        <end position="93"/>
    </location>
</feature>
<proteinExistence type="predicted"/>
<feature type="compositionally biased region" description="Low complexity" evidence="6">
    <location>
        <begin position="65"/>
        <end position="91"/>
    </location>
</feature>
<evidence type="ECO:0000256" key="4">
    <source>
        <dbReference type="ARBA" id="ARBA00023163"/>
    </source>
</evidence>
<evidence type="ECO:0000256" key="3">
    <source>
        <dbReference type="ARBA" id="ARBA00023015"/>
    </source>
</evidence>
<evidence type="ECO:0000256" key="1">
    <source>
        <dbReference type="ARBA" id="ARBA00004123"/>
    </source>
</evidence>
<dbReference type="PANTHER" id="PTHR47338">
    <property type="entry name" value="ZN(II)2CYS6 TRANSCRIPTION FACTOR (EUROFUNG)-RELATED"/>
    <property type="match status" value="1"/>
</dbReference>
<reference evidence="7 8" key="1">
    <citation type="journal article" date="2012" name="Science">
        <title>The Paleozoic origin of enzymatic lignin decomposition reconstructed from 31 fungal genomes.</title>
        <authorList>
            <person name="Floudas D."/>
            <person name="Binder M."/>
            <person name="Riley R."/>
            <person name="Barry K."/>
            <person name="Blanchette R.A."/>
            <person name="Henrissat B."/>
            <person name="Martinez A.T."/>
            <person name="Otillar R."/>
            <person name="Spatafora J.W."/>
            <person name="Yadav J.S."/>
            <person name="Aerts A."/>
            <person name="Benoit I."/>
            <person name="Boyd A."/>
            <person name="Carlson A."/>
            <person name="Copeland A."/>
            <person name="Coutinho P.M."/>
            <person name="de Vries R.P."/>
            <person name="Ferreira P."/>
            <person name="Findley K."/>
            <person name="Foster B."/>
            <person name="Gaskell J."/>
            <person name="Glotzer D."/>
            <person name="Gorecki P."/>
            <person name="Heitman J."/>
            <person name="Hesse C."/>
            <person name="Hori C."/>
            <person name="Igarashi K."/>
            <person name="Jurgens J.A."/>
            <person name="Kallen N."/>
            <person name="Kersten P."/>
            <person name="Kohler A."/>
            <person name="Kuees U."/>
            <person name="Kumar T.K.A."/>
            <person name="Kuo A."/>
            <person name="LaButti K."/>
            <person name="Larrondo L.F."/>
            <person name="Lindquist E."/>
            <person name="Ling A."/>
            <person name="Lombard V."/>
            <person name="Lucas S."/>
            <person name="Lundell T."/>
            <person name="Martin R."/>
            <person name="McLaughlin D.J."/>
            <person name="Morgenstern I."/>
            <person name="Morin E."/>
            <person name="Murat C."/>
            <person name="Nagy L.G."/>
            <person name="Nolan M."/>
            <person name="Ohm R.A."/>
            <person name="Patyshakuliyeva A."/>
            <person name="Rokas A."/>
            <person name="Ruiz-Duenas F.J."/>
            <person name="Sabat G."/>
            <person name="Salamov A."/>
            <person name="Samejima M."/>
            <person name="Schmutz J."/>
            <person name="Slot J.C."/>
            <person name="St John F."/>
            <person name="Stenlid J."/>
            <person name="Sun H."/>
            <person name="Sun S."/>
            <person name="Syed K."/>
            <person name="Tsang A."/>
            <person name="Wiebenga A."/>
            <person name="Young D."/>
            <person name="Pisabarro A."/>
            <person name="Eastwood D.C."/>
            <person name="Martin F."/>
            <person name="Cullen D."/>
            <person name="Grigoriev I.V."/>
            <person name="Hibbett D.S."/>
        </authorList>
    </citation>
    <scope>NUCLEOTIDE SEQUENCE [LARGE SCALE GENOMIC DNA]</scope>
    <source>
        <strain evidence="7 8">ATCC 11539</strain>
    </source>
</reference>
<dbReference type="InterPro" id="IPR036864">
    <property type="entry name" value="Zn2-C6_fun-type_DNA-bd_sf"/>
</dbReference>
<gene>
    <name evidence="7" type="ORF">GLOTRDRAFT_132905</name>
</gene>
<dbReference type="GO" id="GO:0000981">
    <property type="term" value="F:DNA-binding transcription factor activity, RNA polymerase II-specific"/>
    <property type="evidence" value="ECO:0007669"/>
    <property type="project" value="InterPro"/>
</dbReference>
<dbReference type="RefSeq" id="XP_007869997.1">
    <property type="nucleotide sequence ID" value="XM_007871806.1"/>
</dbReference>
<dbReference type="eggNOG" id="ENOG502SM0D">
    <property type="taxonomic scope" value="Eukaryota"/>
</dbReference>
<evidence type="ECO:0000313" key="8">
    <source>
        <dbReference type="Proteomes" id="UP000030669"/>
    </source>
</evidence>
<evidence type="ECO:0000256" key="2">
    <source>
        <dbReference type="ARBA" id="ARBA00022723"/>
    </source>
</evidence>
<name>S7PVL4_GLOTA</name>
<dbReference type="AlphaFoldDB" id="S7PVL4"/>
<organism evidence="7 8">
    <name type="scientific">Gloeophyllum trabeum (strain ATCC 11539 / FP-39264 / Madison 617)</name>
    <name type="common">Brown rot fungus</name>
    <dbReference type="NCBI Taxonomy" id="670483"/>
    <lineage>
        <taxon>Eukaryota</taxon>
        <taxon>Fungi</taxon>
        <taxon>Dikarya</taxon>
        <taxon>Basidiomycota</taxon>
        <taxon>Agaricomycotina</taxon>
        <taxon>Agaricomycetes</taxon>
        <taxon>Gloeophyllales</taxon>
        <taxon>Gloeophyllaceae</taxon>
        <taxon>Gloeophyllum</taxon>
    </lineage>
</organism>